<organism evidence="1 2">
    <name type="scientific">Senna tora</name>
    <dbReference type="NCBI Taxonomy" id="362788"/>
    <lineage>
        <taxon>Eukaryota</taxon>
        <taxon>Viridiplantae</taxon>
        <taxon>Streptophyta</taxon>
        <taxon>Embryophyta</taxon>
        <taxon>Tracheophyta</taxon>
        <taxon>Spermatophyta</taxon>
        <taxon>Magnoliopsida</taxon>
        <taxon>eudicotyledons</taxon>
        <taxon>Gunneridae</taxon>
        <taxon>Pentapetalae</taxon>
        <taxon>rosids</taxon>
        <taxon>fabids</taxon>
        <taxon>Fabales</taxon>
        <taxon>Fabaceae</taxon>
        <taxon>Caesalpinioideae</taxon>
        <taxon>Cassia clade</taxon>
        <taxon>Senna</taxon>
    </lineage>
</organism>
<dbReference type="Proteomes" id="UP000634136">
    <property type="component" value="Unassembled WGS sequence"/>
</dbReference>
<evidence type="ECO:0000313" key="1">
    <source>
        <dbReference type="EMBL" id="KAF7814671.1"/>
    </source>
</evidence>
<name>A0A834WD06_9FABA</name>
<gene>
    <name evidence="1" type="ORF">G2W53_028640</name>
</gene>
<reference evidence="1" key="1">
    <citation type="submission" date="2020-09" db="EMBL/GenBank/DDBJ databases">
        <title>Genome-Enabled Discovery of Anthraquinone Biosynthesis in Senna tora.</title>
        <authorList>
            <person name="Kang S.-H."/>
            <person name="Pandey R.P."/>
            <person name="Lee C.-M."/>
            <person name="Sim J.-S."/>
            <person name="Jeong J.-T."/>
            <person name="Choi B.-S."/>
            <person name="Jung M."/>
            <person name="Ginzburg D."/>
            <person name="Zhao K."/>
            <person name="Won S.Y."/>
            <person name="Oh T.-J."/>
            <person name="Yu Y."/>
            <person name="Kim N.-H."/>
            <person name="Lee O.R."/>
            <person name="Lee T.-H."/>
            <person name="Bashyal P."/>
            <person name="Kim T.-S."/>
            <person name="Lee W.-H."/>
            <person name="Kawkins C."/>
            <person name="Kim C.-K."/>
            <person name="Kim J.S."/>
            <person name="Ahn B.O."/>
            <person name="Rhee S.Y."/>
            <person name="Sohng J.K."/>
        </authorList>
    </citation>
    <scope>NUCLEOTIDE SEQUENCE</scope>
    <source>
        <tissue evidence="1">Leaf</tissue>
    </source>
</reference>
<dbReference type="EMBL" id="JAAIUW010000009">
    <property type="protein sequence ID" value="KAF7814671.1"/>
    <property type="molecule type" value="Genomic_DNA"/>
</dbReference>
<dbReference type="AlphaFoldDB" id="A0A834WD06"/>
<keyword evidence="2" id="KW-1185">Reference proteome</keyword>
<protein>
    <submittedName>
        <fullName evidence="1">Uncharacterized protein</fullName>
    </submittedName>
</protein>
<proteinExistence type="predicted"/>
<sequence>MEASFTGYNIGVCAFLKHSSAEKYNLTSRAEPVDWYL</sequence>
<comment type="caution">
    <text evidence="1">The sequence shown here is derived from an EMBL/GenBank/DDBJ whole genome shotgun (WGS) entry which is preliminary data.</text>
</comment>
<evidence type="ECO:0000313" key="2">
    <source>
        <dbReference type="Proteomes" id="UP000634136"/>
    </source>
</evidence>
<accession>A0A834WD06</accession>